<dbReference type="InterPro" id="IPR036034">
    <property type="entry name" value="PDZ_sf"/>
</dbReference>
<organism evidence="3 4">
    <name type="scientific">Lysobacter defluvii IMMIB APB-9 = DSM 18482</name>
    <dbReference type="NCBI Taxonomy" id="1385515"/>
    <lineage>
        <taxon>Bacteria</taxon>
        <taxon>Pseudomonadati</taxon>
        <taxon>Pseudomonadota</taxon>
        <taxon>Gammaproteobacteria</taxon>
        <taxon>Lysobacterales</taxon>
        <taxon>Lysobacteraceae</taxon>
        <taxon>Novilysobacter</taxon>
    </lineage>
</organism>
<comment type="caution">
    <text evidence="3">The sequence shown here is derived from an EMBL/GenBank/DDBJ whole genome shotgun (WGS) entry which is preliminary data.</text>
</comment>
<dbReference type="InterPro" id="IPR001478">
    <property type="entry name" value="PDZ"/>
</dbReference>
<dbReference type="SUPFAM" id="SSF50156">
    <property type="entry name" value="PDZ domain-like"/>
    <property type="match status" value="1"/>
</dbReference>
<dbReference type="RefSeq" id="WP_027069059.1">
    <property type="nucleotide sequence ID" value="NZ_AUHT01000005.1"/>
</dbReference>
<evidence type="ECO:0000256" key="1">
    <source>
        <dbReference type="SAM" id="MobiDB-lite"/>
    </source>
</evidence>
<dbReference type="InterPro" id="IPR041489">
    <property type="entry name" value="PDZ_6"/>
</dbReference>
<dbReference type="AlphaFoldDB" id="A0A0A0MB29"/>
<proteinExistence type="predicted"/>
<evidence type="ECO:0000313" key="3">
    <source>
        <dbReference type="EMBL" id="KGO98521.1"/>
    </source>
</evidence>
<name>A0A0A0MB29_9GAMM</name>
<evidence type="ECO:0000259" key="2">
    <source>
        <dbReference type="PROSITE" id="PS50106"/>
    </source>
</evidence>
<dbReference type="PROSITE" id="PS50106">
    <property type="entry name" value="PDZ"/>
    <property type="match status" value="1"/>
</dbReference>
<dbReference type="Proteomes" id="UP000030003">
    <property type="component" value="Unassembled WGS sequence"/>
</dbReference>
<feature type="compositionally biased region" description="Low complexity" evidence="1">
    <location>
        <begin position="151"/>
        <end position="191"/>
    </location>
</feature>
<dbReference type="STRING" id="1385515.GCA_000423325_00542"/>
<dbReference type="Gene3D" id="2.30.30.830">
    <property type="match status" value="1"/>
</dbReference>
<dbReference type="Gene3D" id="2.30.42.10">
    <property type="match status" value="1"/>
</dbReference>
<feature type="region of interest" description="Disordered" evidence="1">
    <location>
        <begin position="150"/>
        <end position="206"/>
    </location>
</feature>
<sequence length="269" mass="27982">MTALPFRFPYPTPALPRWLPRVVELALSLVLLALVARVMLHALNPALPGPPPAPVEGSARPAAIPAVDLFYRLPGEGVANAGSVEGLVLHGIRGGASPSAILAGRDGVQRAWTVGSEPAPGVVLDSVDRDQVALRRADGTIVQLQLERRASSSPPLLHPSARWRTASTGAGTATGRQEVPTASAEPGTPAAPTAPPSSPSPAGYRLGSEAERLPLRLAGLRPGDEILSINGQAVGGDPAALRERLAGQTRFELRYRRGGRMHTATVGLP</sequence>
<gene>
    <name evidence="3" type="ORF">N791_01585</name>
</gene>
<protein>
    <recommendedName>
        <fullName evidence="2">PDZ domain-containing protein</fullName>
    </recommendedName>
</protein>
<dbReference type="Pfam" id="PF17820">
    <property type="entry name" value="PDZ_6"/>
    <property type="match status" value="1"/>
</dbReference>
<reference evidence="3 4" key="1">
    <citation type="submission" date="2013-08" db="EMBL/GenBank/DDBJ databases">
        <title>Genomic analysis of Lysobacter defluvii.</title>
        <authorList>
            <person name="Wang Q."/>
            <person name="Wang G."/>
        </authorList>
    </citation>
    <scope>NUCLEOTIDE SEQUENCE [LARGE SCALE GENOMIC DNA]</scope>
    <source>
        <strain evidence="3 4">IMMIB APB-9</strain>
    </source>
</reference>
<evidence type="ECO:0000313" key="4">
    <source>
        <dbReference type="Proteomes" id="UP000030003"/>
    </source>
</evidence>
<accession>A0A0A0MB29</accession>
<dbReference type="EMBL" id="AVBH01000072">
    <property type="protein sequence ID" value="KGO98521.1"/>
    <property type="molecule type" value="Genomic_DNA"/>
</dbReference>
<feature type="domain" description="PDZ" evidence="2">
    <location>
        <begin position="207"/>
        <end position="234"/>
    </location>
</feature>
<keyword evidence="4" id="KW-1185">Reference proteome</keyword>